<keyword evidence="7" id="KW-0269">Exonuclease</keyword>
<protein>
    <recommendedName>
        <fullName evidence="13">DNA 3'-5' helicase</fullName>
        <ecNumber evidence="13">5.6.2.4</ecNumber>
    </recommendedName>
</protein>
<dbReference type="Gene3D" id="1.10.10.160">
    <property type="match status" value="1"/>
</dbReference>
<keyword evidence="8" id="KW-0067">ATP-binding</keyword>
<dbReference type="InterPro" id="IPR011604">
    <property type="entry name" value="PDDEXK-like_dom_sf"/>
</dbReference>
<evidence type="ECO:0000256" key="7">
    <source>
        <dbReference type="ARBA" id="ARBA00022839"/>
    </source>
</evidence>
<dbReference type="AlphaFoldDB" id="A0A6J6ILC1"/>
<dbReference type="InterPro" id="IPR014017">
    <property type="entry name" value="DNA_helicase_UvrD-like_C"/>
</dbReference>
<keyword evidence="10" id="KW-0234">DNA repair</keyword>
<dbReference type="GO" id="GO:0000725">
    <property type="term" value="P:recombinational repair"/>
    <property type="evidence" value="ECO:0007669"/>
    <property type="project" value="TreeGrafter"/>
</dbReference>
<dbReference type="CDD" id="cd17932">
    <property type="entry name" value="DEXQc_UvrD"/>
    <property type="match status" value="1"/>
</dbReference>
<dbReference type="GO" id="GO:0004527">
    <property type="term" value="F:exonuclease activity"/>
    <property type="evidence" value="ECO:0007669"/>
    <property type="project" value="UniProtKB-KW"/>
</dbReference>
<dbReference type="GO" id="GO:0005829">
    <property type="term" value="C:cytosol"/>
    <property type="evidence" value="ECO:0007669"/>
    <property type="project" value="TreeGrafter"/>
</dbReference>
<evidence type="ECO:0000256" key="13">
    <source>
        <dbReference type="ARBA" id="ARBA00034808"/>
    </source>
</evidence>
<keyword evidence="4" id="KW-0227">DNA damage</keyword>
<dbReference type="PANTHER" id="PTHR11070:SF55">
    <property type="entry name" value="DNA 3'-5' HELICASE"/>
    <property type="match status" value="1"/>
</dbReference>
<dbReference type="SUPFAM" id="SSF52980">
    <property type="entry name" value="Restriction endonuclease-like"/>
    <property type="match status" value="1"/>
</dbReference>
<dbReference type="GO" id="GO:0043138">
    <property type="term" value="F:3'-5' DNA helicase activity"/>
    <property type="evidence" value="ECO:0007669"/>
    <property type="project" value="UniProtKB-EC"/>
</dbReference>
<evidence type="ECO:0000256" key="6">
    <source>
        <dbReference type="ARBA" id="ARBA00022806"/>
    </source>
</evidence>
<evidence type="ECO:0000256" key="10">
    <source>
        <dbReference type="ARBA" id="ARBA00023204"/>
    </source>
</evidence>
<keyword evidence="2" id="KW-0540">Nuclease</keyword>
<dbReference type="Pfam" id="PF12705">
    <property type="entry name" value="PDDEXK_1"/>
    <property type="match status" value="1"/>
</dbReference>
<evidence type="ECO:0000256" key="5">
    <source>
        <dbReference type="ARBA" id="ARBA00022801"/>
    </source>
</evidence>
<dbReference type="GO" id="GO:0005524">
    <property type="term" value="F:ATP binding"/>
    <property type="evidence" value="ECO:0007669"/>
    <property type="project" value="UniProtKB-KW"/>
</dbReference>
<dbReference type="InterPro" id="IPR038726">
    <property type="entry name" value="PDDEXK_AddAB-type"/>
</dbReference>
<accession>A0A6J6ILC1</accession>
<dbReference type="Pfam" id="PF13361">
    <property type="entry name" value="UvrD_C"/>
    <property type="match status" value="1"/>
</dbReference>
<dbReference type="PANTHER" id="PTHR11070">
    <property type="entry name" value="UVRD / RECB / PCRA DNA HELICASE FAMILY MEMBER"/>
    <property type="match status" value="1"/>
</dbReference>
<dbReference type="GO" id="GO:0003677">
    <property type="term" value="F:DNA binding"/>
    <property type="evidence" value="ECO:0007669"/>
    <property type="project" value="UniProtKB-KW"/>
</dbReference>
<keyword evidence="5" id="KW-0378">Hydrolase</keyword>
<dbReference type="PROSITE" id="PS51198">
    <property type="entry name" value="UVRD_HELICASE_ATP_BIND"/>
    <property type="match status" value="1"/>
</dbReference>
<dbReference type="InterPro" id="IPR014016">
    <property type="entry name" value="UvrD-like_ATP-bd"/>
</dbReference>
<evidence type="ECO:0000256" key="1">
    <source>
        <dbReference type="ARBA" id="ARBA00009922"/>
    </source>
</evidence>
<proteinExistence type="inferred from homology"/>
<feature type="domain" description="UvrD-like helicase C-terminal" evidence="16">
    <location>
        <begin position="356"/>
        <end position="658"/>
    </location>
</feature>
<dbReference type="InterPro" id="IPR027417">
    <property type="entry name" value="P-loop_NTPase"/>
</dbReference>
<keyword evidence="9" id="KW-0238">DNA-binding</keyword>
<reference evidence="17" key="1">
    <citation type="submission" date="2020-05" db="EMBL/GenBank/DDBJ databases">
        <authorList>
            <person name="Chiriac C."/>
            <person name="Salcher M."/>
            <person name="Ghai R."/>
            <person name="Kavagutti S V."/>
        </authorList>
    </citation>
    <scope>NUCLEOTIDE SEQUENCE</scope>
</reference>
<comment type="similarity">
    <text evidence="1">Belongs to the helicase family. UvrD subfamily.</text>
</comment>
<dbReference type="EMBL" id="CAEZVM010000004">
    <property type="protein sequence ID" value="CAB4625183.1"/>
    <property type="molecule type" value="Genomic_DNA"/>
</dbReference>
<evidence type="ECO:0000256" key="4">
    <source>
        <dbReference type="ARBA" id="ARBA00022763"/>
    </source>
</evidence>
<evidence type="ECO:0000256" key="9">
    <source>
        <dbReference type="ARBA" id="ARBA00023125"/>
    </source>
</evidence>
<dbReference type="GO" id="GO:0033202">
    <property type="term" value="C:DNA helicase complex"/>
    <property type="evidence" value="ECO:0007669"/>
    <property type="project" value="TreeGrafter"/>
</dbReference>
<evidence type="ECO:0000256" key="11">
    <source>
        <dbReference type="ARBA" id="ARBA00023235"/>
    </source>
</evidence>
<dbReference type="Gene3D" id="3.40.50.300">
    <property type="entry name" value="P-loop containing nucleotide triphosphate hydrolases"/>
    <property type="match status" value="2"/>
</dbReference>
<evidence type="ECO:0000259" key="16">
    <source>
        <dbReference type="PROSITE" id="PS51217"/>
    </source>
</evidence>
<comment type="catalytic activity">
    <reaction evidence="12">
        <text>Couples ATP hydrolysis with the unwinding of duplex DNA by translocating in the 3'-5' direction.</text>
        <dbReference type="EC" id="5.6.2.4"/>
    </reaction>
</comment>
<evidence type="ECO:0000256" key="3">
    <source>
        <dbReference type="ARBA" id="ARBA00022741"/>
    </source>
</evidence>
<sequence>MSASNSQVKYSAAEIFKVIKDFDLAPEKIRAIENAPLDSPSLVVAGAGSGKTELLSVRVLWLVANGFARPEQILGLTFTKKAATELSKRIFEALLKLRQTNFWPEDLEYEFVAPTIMTYNAFSNQIFRTNSLALGYESESTLLSEAAAFQLAREVCVRFGSNISGSLSDLELNLDSLVQKVLELSQALSDNGQDAASVRESIEATASHLGLLPKKLGQLVDSRFGYIEDIVEGLKPTPLIAELAELFQQEKKKRSLVDYSDQVALAYRAVSTIDQAASDVRENFSQVMLDEYQDTSVLQTKLLSTLFTKTSVFAVGDPNQSIYGWRGASSSNLDQFAHDFGSAKHFSLQTSWRNPTKVLDMANRISAPLLKPASYEKVSTASRVIPVQLVAKDDAIPGTTDFVFEQTIEAEADAVARWLKPATSAGKSCAVLMRKRSAMALFVEKLQQQGIEVEVVGLGGLLELPEIVDLVSALKVVQRADSGTELIRLLTGARWRVGVKDIDRLFVIARKLSGPRQEGVFREELTLVEALDLVLNEKLELLGEFSKESLSRLQDAAILFQNLRSSMALPLSDFVRVCAEELWLDIELWANPKRKNPMARLQSFYEIVAGFGTGSGSALLGQFLNWLDYAAKKERFEIPRTNPGAGVVQVLTVHAAKGLEWDFVAIPNLVEDDFPSKPRSVSGWLTGAELPFPLRGDASSLPAFNIENATIQSQAKAAVDEFKADNKEHQLREELRLIYVAVTRSREALLLSGSYWKPANSGSRKPSRFIVELASGLFEFPDLESAENPLDLEPRVQTWPLEPIGTGQRGAVVAAAESVQAASAKLSRVSETDLKASDLHQEIDLLLREQDDRIKSLSEVDLPVRIPASKFKEFINDLPGQAGRYLRPVPTQPYRATKSGTAFHSWVEDFLVAEVDHSTTDILDLAEIFKTSRFKGLEPADVEVEINLTRGLNTFVCKLDAVFQVGDRFEIVDWKTGAAPKDKDEEQQMILQLALYRFAYSELRGIPLEQIDVCFYFVGEDLELRPEQVPSPNELIQMWEKLFV</sequence>
<dbReference type="Gene3D" id="3.90.320.10">
    <property type="match status" value="1"/>
</dbReference>
<keyword evidence="11" id="KW-0413">Isomerase</keyword>
<dbReference type="Gene3D" id="1.10.486.10">
    <property type="entry name" value="PCRA, domain 4"/>
    <property type="match status" value="1"/>
</dbReference>
<dbReference type="EC" id="5.6.2.4" evidence="13"/>
<evidence type="ECO:0000313" key="17">
    <source>
        <dbReference type="EMBL" id="CAB4625183.1"/>
    </source>
</evidence>
<keyword evidence="6" id="KW-0347">Helicase</keyword>
<evidence type="ECO:0000256" key="8">
    <source>
        <dbReference type="ARBA" id="ARBA00022840"/>
    </source>
</evidence>
<dbReference type="InterPro" id="IPR011335">
    <property type="entry name" value="Restrct_endonuc-II-like"/>
</dbReference>
<comment type="catalytic activity">
    <reaction evidence="14">
        <text>ATP + H2O = ADP + phosphate + H(+)</text>
        <dbReference type="Rhea" id="RHEA:13065"/>
        <dbReference type="ChEBI" id="CHEBI:15377"/>
        <dbReference type="ChEBI" id="CHEBI:15378"/>
        <dbReference type="ChEBI" id="CHEBI:30616"/>
        <dbReference type="ChEBI" id="CHEBI:43474"/>
        <dbReference type="ChEBI" id="CHEBI:456216"/>
        <dbReference type="EC" id="5.6.2.4"/>
    </reaction>
</comment>
<dbReference type="SUPFAM" id="SSF52540">
    <property type="entry name" value="P-loop containing nucleoside triphosphate hydrolases"/>
    <property type="match status" value="1"/>
</dbReference>
<evidence type="ECO:0000256" key="12">
    <source>
        <dbReference type="ARBA" id="ARBA00034617"/>
    </source>
</evidence>
<dbReference type="PROSITE" id="PS51217">
    <property type="entry name" value="UVRD_HELICASE_CTER"/>
    <property type="match status" value="1"/>
</dbReference>
<organism evidence="17">
    <name type="scientific">freshwater metagenome</name>
    <dbReference type="NCBI Taxonomy" id="449393"/>
    <lineage>
        <taxon>unclassified sequences</taxon>
        <taxon>metagenomes</taxon>
        <taxon>ecological metagenomes</taxon>
    </lineage>
</organism>
<dbReference type="InterPro" id="IPR000212">
    <property type="entry name" value="DNA_helicase_UvrD/REP"/>
</dbReference>
<evidence type="ECO:0000259" key="15">
    <source>
        <dbReference type="PROSITE" id="PS51198"/>
    </source>
</evidence>
<keyword evidence="3" id="KW-0547">Nucleotide-binding</keyword>
<evidence type="ECO:0000256" key="14">
    <source>
        <dbReference type="ARBA" id="ARBA00048988"/>
    </source>
</evidence>
<feature type="domain" description="UvrD-like helicase ATP-binding" evidence="15">
    <location>
        <begin position="24"/>
        <end position="355"/>
    </location>
</feature>
<evidence type="ECO:0000256" key="2">
    <source>
        <dbReference type="ARBA" id="ARBA00022722"/>
    </source>
</evidence>
<dbReference type="InterPro" id="IPR013986">
    <property type="entry name" value="DExx_box_DNA_helicase_dom_sf"/>
</dbReference>
<gene>
    <name evidence="17" type="ORF">UFOPK2032_00176</name>
</gene>
<dbReference type="Pfam" id="PF00580">
    <property type="entry name" value="UvrD-helicase"/>
    <property type="match status" value="1"/>
</dbReference>
<name>A0A6J6ILC1_9ZZZZ</name>